<gene>
    <name evidence="1" type="primary">MCOLN2_7</name>
    <name evidence="1" type="ORF">DERF_007112</name>
</gene>
<evidence type="ECO:0000313" key="1">
    <source>
        <dbReference type="EMBL" id="KAH9516373.1"/>
    </source>
</evidence>
<accession>A0A922L2S5</accession>
<protein>
    <submittedName>
        <fullName evidence="1">Mucolipin-2, variant 4</fullName>
    </submittedName>
</protein>
<organism evidence="1 2">
    <name type="scientific">Dermatophagoides farinae</name>
    <name type="common">American house dust mite</name>
    <dbReference type="NCBI Taxonomy" id="6954"/>
    <lineage>
        <taxon>Eukaryota</taxon>
        <taxon>Metazoa</taxon>
        <taxon>Ecdysozoa</taxon>
        <taxon>Arthropoda</taxon>
        <taxon>Chelicerata</taxon>
        <taxon>Arachnida</taxon>
        <taxon>Acari</taxon>
        <taxon>Acariformes</taxon>
        <taxon>Sarcoptiformes</taxon>
        <taxon>Astigmata</taxon>
        <taxon>Psoroptidia</taxon>
        <taxon>Analgoidea</taxon>
        <taxon>Pyroglyphidae</taxon>
        <taxon>Dermatophagoidinae</taxon>
        <taxon>Dermatophagoides</taxon>
    </lineage>
</organism>
<keyword evidence="2" id="KW-1185">Reference proteome</keyword>
<comment type="caution">
    <text evidence="1">The sequence shown here is derived from an EMBL/GenBank/DDBJ whole genome shotgun (WGS) entry which is preliminary data.</text>
</comment>
<dbReference type="EMBL" id="ASGP02000003">
    <property type="protein sequence ID" value="KAH9516373.1"/>
    <property type="molecule type" value="Genomic_DNA"/>
</dbReference>
<name>A0A922L2S5_DERFA</name>
<reference evidence="1" key="1">
    <citation type="submission" date="2013-05" db="EMBL/GenBank/DDBJ databases">
        <authorList>
            <person name="Yim A.K.Y."/>
            <person name="Chan T.F."/>
            <person name="Ji K.M."/>
            <person name="Liu X.Y."/>
            <person name="Zhou J.W."/>
            <person name="Li R.Q."/>
            <person name="Yang K.Y."/>
            <person name="Li J."/>
            <person name="Li M."/>
            <person name="Law P.T.W."/>
            <person name="Wu Y.L."/>
            <person name="Cai Z.L."/>
            <person name="Qin H."/>
            <person name="Bao Y."/>
            <person name="Leung R.K.K."/>
            <person name="Ng P.K.S."/>
            <person name="Zou J."/>
            <person name="Zhong X.J."/>
            <person name="Ran P.X."/>
            <person name="Zhong N.S."/>
            <person name="Liu Z.G."/>
            <person name="Tsui S.K.W."/>
        </authorList>
    </citation>
    <scope>NUCLEOTIDE SEQUENCE</scope>
    <source>
        <strain evidence="1">Derf</strain>
        <tissue evidence="1">Whole organism</tissue>
    </source>
</reference>
<reference evidence="1" key="2">
    <citation type="journal article" date="2022" name="Res Sq">
        <title>Comparative Genomics Reveals Insights into the Divergent Evolution of Astigmatic Mites and Household Pest Adaptations.</title>
        <authorList>
            <person name="Xiong Q."/>
            <person name="Wan A.T.-Y."/>
            <person name="Liu X.-Y."/>
            <person name="Fung C.S.-H."/>
            <person name="Xiao X."/>
            <person name="Malainual N."/>
            <person name="Hou J."/>
            <person name="Wang L."/>
            <person name="Wang M."/>
            <person name="Yang K."/>
            <person name="Cui Y."/>
            <person name="Leung E."/>
            <person name="Nong W."/>
            <person name="Shin S.-K."/>
            <person name="Au S."/>
            <person name="Jeong K.Y."/>
            <person name="Chew F.T."/>
            <person name="Hui J."/>
            <person name="Leung T.F."/>
            <person name="Tungtrongchitr A."/>
            <person name="Zhong N."/>
            <person name="Liu Z."/>
            <person name="Tsui S."/>
        </authorList>
    </citation>
    <scope>NUCLEOTIDE SEQUENCE</scope>
    <source>
        <strain evidence="1">Derf</strain>
        <tissue evidence="1">Whole organism</tissue>
    </source>
</reference>
<sequence>MHYVNYAKITPLCAVVSLYAQYFWNVTPPLLAAHAPAYFYFPLFRPRMSVRENEHVFQPKIPSQEH</sequence>
<evidence type="ECO:0000313" key="2">
    <source>
        <dbReference type="Proteomes" id="UP000790347"/>
    </source>
</evidence>
<dbReference type="AlphaFoldDB" id="A0A922L2S5"/>
<proteinExistence type="predicted"/>
<dbReference type="Proteomes" id="UP000790347">
    <property type="component" value="Unassembled WGS sequence"/>
</dbReference>